<dbReference type="Gene3D" id="3.50.4.20">
    <property type="match status" value="1"/>
</dbReference>
<proteinExistence type="predicted"/>
<dbReference type="OrthoDB" id="1650379at2"/>
<comment type="caution">
    <text evidence="3">The sequence shown here is derived from an EMBL/GenBank/DDBJ whole genome shotgun (WGS) entry which is preliminary data.</text>
</comment>
<feature type="disulfide bond" evidence="1">
    <location>
        <begin position="97"/>
        <end position="101"/>
    </location>
</feature>
<evidence type="ECO:0000256" key="2">
    <source>
        <dbReference type="SAM" id="MobiDB-lite"/>
    </source>
</evidence>
<dbReference type="InterPro" id="IPR038141">
    <property type="entry name" value="YutD-like_sf"/>
</dbReference>
<keyword evidence="4" id="KW-1185">Reference proteome</keyword>
<feature type="compositionally biased region" description="Basic residues" evidence="2">
    <location>
        <begin position="208"/>
        <end position="229"/>
    </location>
</feature>
<feature type="compositionally biased region" description="Basic and acidic residues" evidence="2">
    <location>
        <begin position="196"/>
        <end position="207"/>
    </location>
</feature>
<dbReference type="Pfam" id="PF06265">
    <property type="entry name" value="YutD-like"/>
    <property type="match status" value="1"/>
</dbReference>
<sequence length="264" mass="31135">MDQSETKETKLSDVIMLEDDLVVINDIKYRVIENHDDGFDREKIAERYNGVLDRYDYIVGDWGYDQLRFKGFYLDKRIESNVDNKISHLEDYLLEYCNFGCAYFILERVDKLPLTKPKRHKQHSKRGHNTRNQKTTHKPERRNAQHKGNNSHKTTHKKANNQSNKTNKPANSHNKANSQKNETNKPTGNQNKQTKGKQETVKKDNNKPTRRSHSNNSNNKHRPRIRKRQNQVDKKSTDQSNQSKPKRSNQKPANKTFKIRKIDK</sequence>
<keyword evidence="1" id="KW-1015">Disulfide bond</keyword>
<reference evidence="3 4" key="1">
    <citation type="journal article" date="2015" name="Genome Announc.">
        <title>Expanding the biotechnology potential of lactobacilli through comparative genomics of 213 strains and associated genera.</title>
        <authorList>
            <person name="Sun Z."/>
            <person name="Harris H.M."/>
            <person name="McCann A."/>
            <person name="Guo C."/>
            <person name="Argimon S."/>
            <person name="Zhang W."/>
            <person name="Yang X."/>
            <person name="Jeffery I.B."/>
            <person name="Cooney J.C."/>
            <person name="Kagawa T.F."/>
            <person name="Liu W."/>
            <person name="Song Y."/>
            <person name="Salvetti E."/>
            <person name="Wrobel A."/>
            <person name="Rasinkangas P."/>
            <person name="Parkhill J."/>
            <person name="Rea M.C."/>
            <person name="O'Sullivan O."/>
            <person name="Ritari J."/>
            <person name="Douillard F.P."/>
            <person name="Paul Ross R."/>
            <person name="Yang R."/>
            <person name="Briner A.E."/>
            <person name="Felis G.E."/>
            <person name="de Vos W.M."/>
            <person name="Barrangou R."/>
            <person name="Klaenhammer T.R."/>
            <person name="Caufield P.W."/>
            <person name="Cui Y."/>
            <person name="Zhang H."/>
            <person name="O'Toole P.W."/>
        </authorList>
    </citation>
    <scope>NUCLEOTIDE SEQUENCE [LARGE SCALE GENOMIC DNA]</scope>
    <source>
        <strain evidence="3 4">DSM 14857</strain>
    </source>
</reference>
<evidence type="ECO:0000313" key="4">
    <source>
        <dbReference type="Proteomes" id="UP000051647"/>
    </source>
</evidence>
<evidence type="ECO:0000256" key="1">
    <source>
        <dbReference type="PIRSR" id="PIRSR012565-1"/>
    </source>
</evidence>
<dbReference type="RefSeq" id="WP_010624781.1">
    <property type="nucleotide sequence ID" value="NZ_AZFA01000034.1"/>
</dbReference>
<protein>
    <recommendedName>
        <fullName evidence="5">Transcriptional regulator</fullName>
    </recommendedName>
</protein>
<feature type="compositionally biased region" description="Polar residues" evidence="2">
    <location>
        <begin position="160"/>
        <end position="193"/>
    </location>
</feature>
<organism evidence="3 4">
    <name type="scientific">Companilactobacillus versmoldensis DSM 14857 = KCTC 3814</name>
    <dbReference type="NCBI Taxonomy" id="1423815"/>
    <lineage>
        <taxon>Bacteria</taxon>
        <taxon>Bacillati</taxon>
        <taxon>Bacillota</taxon>
        <taxon>Bacilli</taxon>
        <taxon>Lactobacillales</taxon>
        <taxon>Lactobacillaceae</taxon>
        <taxon>Companilactobacillus</taxon>
    </lineage>
</organism>
<dbReference type="PATRIC" id="fig|1423815.3.peg.1598"/>
<accession>A0A0R1S9F0</accession>
<evidence type="ECO:0008006" key="5">
    <source>
        <dbReference type="Google" id="ProtNLM"/>
    </source>
</evidence>
<dbReference type="EMBL" id="AZFA01000034">
    <property type="protein sequence ID" value="KRL65569.1"/>
    <property type="molecule type" value="Genomic_DNA"/>
</dbReference>
<name>A0A0R1S9F0_9LACO</name>
<feature type="compositionally biased region" description="Basic residues" evidence="2">
    <location>
        <begin position="149"/>
        <end position="159"/>
    </location>
</feature>
<feature type="compositionally biased region" description="Basic residues" evidence="2">
    <location>
        <begin position="116"/>
        <end position="136"/>
    </location>
</feature>
<dbReference type="STRING" id="1423815.FC27_GL001562"/>
<evidence type="ECO:0000313" key="3">
    <source>
        <dbReference type="EMBL" id="KRL65569.1"/>
    </source>
</evidence>
<gene>
    <name evidence="3" type="ORF">FC27_GL001562</name>
</gene>
<dbReference type="eggNOG" id="COG4470">
    <property type="taxonomic scope" value="Bacteria"/>
</dbReference>
<dbReference type="InterPro" id="IPR009370">
    <property type="entry name" value="YutD-like"/>
</dbReference>
<dbReference type="AlphaFoldDB" id="A0A0R1S9F0"/>
<feature type="region of interest" description="Disordered" evidence="2">
    <location>
        <begin position="115"/>
        <end position="264"/>
    </location>
</feature>
<dbReference type="Proteomes" id="UP000051647">
    <property type="component" value="Unassembled WGS sequence"/>
</dbReference>